<organism evidence="2 3">
    <name type="scientific">Phyllostomus discolor</name>
    <name type="common">pale spear-nosed bat</name>
    <dbReference type="NCBI Taxonomy" id="89673"/>
    <lineage>
        <taxon>Eukaryota</taxon>
        <taxon>Metazoa</taxon>
        <taxon>Chordata</taxon>
        <taxon>Craniata</taxon>
        <taxon>Vertebrata</taxon>
        <taxon>Euteleostomi</taxon>
        <taxon>Mammalia</taxon>
        <taxon>Eutheria</taxon>
        <taxon>Laurasiatheria</taxon>
        <taxon>Chiroptera</taxon>
        <taxon>Yangochiroptera</taxon>
        <taxon>Phyllostomidae</taxon>
        <taxon>Phyllostominae</taxon>
        <taxon>Phyllostomus</taxon>
    </lineage>
</organism>
<reference evidence="2 3" key="1">
    <citation type="journal article" date="2020" name="Nature">
        <title>Six reference-quality genomes reveal evolution of bat adaptations.</title>
        <authorList>
            <person name="Jebb D."/>
            <person name="Huang Z."/>
            <person name="Pippel M."/>
            <person name="Hughes G.M."/>
            <person name="Lavrichenko K."/>
            <person name="Devanna P."/>
            <person name="Winkler S."/>
            <person name="Jermiin L.S."/>
            <person name="Skirmuntt E.C."/>
            <person name="Katzourakis A."/>
            <person name="Burkitt-Gray L."/>
            <person name="Ray D.A."/>
            <person name="Sullivan K.A.M."/>
            <person name="Roscito J.G."/>
            <person name="Kirilenko B.M."/>
            <person name="Davalos L.M."/>
            <person name="Corthals A.P."/>
            <person name="Power M.L."/>
            <person name="Jones G."/>
            <person name="Ransome R.D."/>
            <person name="Dechmann D.K.N."/>
            <person name="Locatelli A.G."/>
            <person name="Puechmaille S.J."/>
            <person name="Fedrigo O."/>
            <person name="Jarvis E.D."/>
            <person name="Hiller M."/>
            <person name="Vernes S.C."/>
            <person name="Myers E.W."/>
            <person name="Teeling E.C."/>
        </authorList>
    </citation>
    <scope>NUCLEOTIDE SEQUENCE [LARGE SCALE GENOMIC DNA]</scope>
    <source>
        <strain evidence="2">Bat1K_MPI-CBG_1</strain>
    </source>
</reference>
<comment type="caution">
    <text evidence="2">The sequence shown here is derived from an EMBL/GenBank/DDBJ whole genome shotgun (WGS) entry which is preliminary data.</text>
</comment>
<dbReference type="EMBL" id="JABVXQ010000013">
    <property type="protein sequence ID" value="KAF6081757.1"/>
    <property type="molecule type" value="Genomic_DNA"/>
</dbReference>
<sequence>MEGRGVEGRFSTYFPSMTGDRKRFRSRGGRGSLCKFLIFKKTFMEYVLSLPCFSLMQKHMFSQLRRKEHLWSTCSSLSTVHKLINICELIYSSQTHRKRRPQRSVPLSAPTQGARQGAAVHSTGKHAAPHCELRNVTGCCSWKLMKGKTPDNLGKFQSSVFSCKLV</sequence>
<evidence type="ECO:0000256" key="1">
    <source>
        <dbReference type="SAM" id="MobiDB-lite"/>
    </source>
</evidence>
<evidence type="ECO:0000313" key="2">
    <source>
        <dbReference type="EMBL" id="KAF6081757.1"/>
    </source>
</evidence>
<dbReference type="AlphaFoldDB" id="A0A834DL35"/>
<name>A0A834DL35_9CHIR</name>
<accession>A0A834DL35</accession>
<protein>
    <submittedName>
        <fullName evidence="2">Uncharacterized protein</fullName>
    </submittedName>
</protein>
<proteinExistence type="predicted"/>
<feature type="region of interest" description="Disordered" evidence="1">
    <location>
        <begin position="97"/>
        <end position="120"/>
    </location>
</feature>
<evidence type="ECO:0000313" key="3">
    <source>
        <dbReference type="Proteomes" id="UP000664940"/>
    </source>
</evidence>
<dbReference type="Proteomes" id="UP000664940">
    <property type="component" value="Unassembled WGS sequence"/>
</dbReference>
<gene>
    <name evidence="2" type="ORF">HJG60_008776</name>
</gene>